<dbReference type="STRING" id="645134.A0A0L0HBE4"/>
<dbReference type="PRINTS" id="PR00414">
    <property type="entry name" value="PPTHIESTRASE"/>
</dbReference>
<gene>
    <name evidence="10" type="ORF">SPPG_06220</name>
</gene>
<keyword evidence="6" id="KW-1015">Disulfide bond</keyword>
<dbReference type="Pfam" id="PF02089">
    <property type="entry name" value="Palm_thioest"/>
    <property type="match status" value="1"/>
</dbReference>
<dbReference type="FunFam" id="3.40.50.1820:FF:000107">
    <property type="entry name" value="Palmitoyl-protein thioesterase 1"/>
    <property type="match status" value="1"/>
</dbReference>
<dbReference type="PANTHER" id="PTHR11247">
    <property type="entry name" value="PALMITOYL-PROTEIN THIOESTERASE/DOLICHYLDIPHOSPHATASE 1"/>
    <property type="match status" value="1"/>
</dbReference>
<comment type="similarity">
    <text evidence="1">Belongs to the palmitoyl-protein thioesterase family.</text>
</comment>
<evidence type="ECO:0000256" key="2">
    <source>
        <dbReference type="ARBA" id="ARBA00012423"/>
    </source>
</evidence>
<evidence type="ECO:0000256" key="8">
    <source>
        <dbReference type="ARBA" id="ARBA00031934"/>
    </source>
</evidence>
<organism evidence="10 11">
    <name type="scientific">Spizellomyces punctatus (strain DAOM BR117)</name>
    <dbReference type="NCBI Taxonomy" id="645134"/>
    <lineage>
        <taxon>Eukaryota</taxon>
        <taxon>Fungi</taxon>
        <taxon>Fungi incertae sedis</taxon>
        <taxon>Chytridiomycota</taxon>
        <taxon>Chytridiomycota incertae sedis</taxon>
        <taxon>Chytridiomycetes</taxon>
        <taxon>Spizellomycetales</taxon>
        <taxon>Spizellomycetaceae</taxon>
        <taxon>Spizellomyces</taxon>
    </lineage>
</organism>
<dbReference type="InterPro" id="IPR002472">
    <property type="entry name" value="Palm_thioest"/>
</dbReference>
<dbReference type="EC" id="3.1.2.22" evidence="2"/>
<keyword evidence="5" id="KW-0378">Hydrolase</keyword>
<evidence type="ECO:0000256" key="9">
    <source>
        <dbReference type="SAM" id="SignalP"/>
    </source>
</evidence>
<dbReference type="Gene3D" id="3.40.50.1820">
    <property type="entry name" value="alpha/beta hydrolase"/>
    <property type="match status" value="1"/>
</dbReference>
<feature type="signal peptide" evidence="9">
    <location>
        <begin position="1"/>
        <end position="25"/>
    </location>
</feature>
<name>A0A0L0HBE4_SPIPD</name>
<evidence type="ECO:0000256" key="3">
    <source>
        <dbReference type="ARBA" id="ARBA00014212"/>
    </source>
</evidence>
<dbReference type="eggNOG" id="KOG2541">
    <property type="taxonomic scope" value="Eukaryota"/>
</dbReference>
<evidence type="ECO:0000256" key="5">
    <source>
        <dbReference type="ARBA" id="ARBA00022801"/>
    </source>
</evidence>
<dbReference type="VEuPathDB" id="FungiDB:SPPG_06220"/>
<dbReference type="GO" id="GO:0008474">
    <property type="term" value="F:palmitoyl-(protein) hydrolase activity"/>
    <property type="evidence" value="ECO:0007669"/>
    <property type="project" value="UniProtKB-EC"/>
</dbReference>
<dbReference type="Proteomes" id="UP000053201">
    <property type="component" value="Unassembled WGS sequence"/>
</dbReference>
<proteinExistence type="inferred from homology"/>
<dbReference type="SUPFAM" id="SSF53474">
    <property type="entry name" value="alpha/beta-Hydrolases"/>
    <property type="match status" value="1"/>
</dbReference>
<dbReference type="EMBL" id="KQ257460">
    <property type="protein sequence ID" value="KNC98527.1"/>
    <property type="molecule type" value="Genomic_DNA"/>
</dbReference>
<evidence type="ECO:0000256" key="4">
    <source>
        <dbReference type="ARBA" id="ARBA00022729"/>
    </source>
</evidence>
<keyword evidence="4 9" id="KW-0732">Signal</keyword>
<feature type="chain" id="PRO_5005539668" description="Palmitoyl-protein thioesterase 1" evidence="9">
    <location>
        <begin position="26"/>
        <end position="315"/>
    </location>
</feature>
<dbReference type="AlphaFoldDB" id="A0A0L0HBE4"/>
<dbReference type="RefSeq" id="XP_016606567.1">
    <property type="nucleotide sequence ID" value="XM_016754427.1"/>
</dbReference>
<sequence>MARLPLVKLLLGVASILSYANSANSKPTPVVLWHGMGDSCCNPDSMGQVKQTLEEELPGVYVHSIMIGNSDDDDRKASYFDQVNRQVQEVCEQLKSHSNLKDGFNAIGFSQGGQFLRAYVERCNDPPMHNLVTFGSQHGGVSEWPGCRDRNDLSCSLARSLLLRGAYLSWVQSRVVQAQYYKDAKNYETYLEKNIFLPDINNEREYKNATYATNLKSLKKFVMIMFEDDDMVVPKQSAWFGYWNEEGVVIPLRDQPLYKEDWLGLKEMDKAEKLVFETIPGRHMQIELAYLRDEIIPKYLGGKRQLVFQVDPAWN</sequence>
<dbReference type="OMA" id="KFVMVMF"/>
<dbReference type="InParanoid" id="A0A0L0HBE4"/>
<evidence type="ECO:0000256" key="7">
    <source>
        <dbReference type="ARBA" id="ARBA00023180"/>
    </source>
</evidence>
<keyword evidence="11" id="KW-1185">Reference proteome</keyword>
<evidence type="ECO:0000313" key="10">
    <source>
        <dbReference type="EMBL" id="KNC98527.1"/>
    </source>
</evidence>
<protein>
    <recommendedName>
        <fullName evidence="3">Palmitoyl-protein thioesterase 1</fullName>
        <ecNumber evidence="2">3.1.2.22</ecNumber>
    </recommendedName>
    <alternativeName>
        <fullName evidence="8">Palmitoyl-protein hydrolase 1</fullName>
    </alternativeName>
</protein>
<dbReference type="OrthoDB" id="10263094at2759"/>
<accession>A0A0L0HBE4</accession>
<dbReference type="PANTHER" id="PTHR11247:SF8">
    <property type="entry name" value="PALMITOYL-PROTEIN THIOESTERASE 1"/>
    <property type="match status" value="1"/>
</dbReference>
<evidence type="ECO:0000256" key="6">
    <source>
        <dbReference type="ARBA" id="ARBA00023157"/>
    </source>
</evidence>
<reference evidence="10 11" key="1">
    <citation type="submission" date="2009-08" db="EMBL/GenBank/DDBJ databases">
        <title>The Genome Sequence of Spizellomyces punctatus strain DAOM BR117.</title>
        <authorList>
            <consortium name="The Broad Institute Genome Sequencing Platform"/>
            <person name="Russ C."/>
            <person name="Cuomo C."/>
            <person name="Shea T."/>
            <person name="Young S.K."/>
            <person name="Zeng Q."/>
            <person name="Koehrsen M."/>
            <person name="Haas B."/>
            <person name="Borodovsky M."/>
            <person name="Guigo R."/>
            <person name="Alvarado L."/>
            <person name="Berlin A."/>
            <person name="Bochicchio J."/>
            <person name="Borenstein D."/>
            <person name="Chapman S."/>
            <person name="Chen Z."/>
            <person name="Engels R."/>
            <person name="Freedman E."/>
            <person name="Gellesch M."/>
            <person name="Goldberg J."/>
            <person name="Griggs A."/>
            <person name="Gujja S."/>
            <person name="Heiman D."/>
            <person name="Hepburn T."/>
            <person name="Howarth C."/>
            <person name="Jen D."/>
            <person name="Larson L."/>
            <person name="Lewis B."/>
            <person name="Mehta T."/>
            <person name="Park D."/>
            <person name="Pearson M."/>
            <person name="Roberts A."/>
            <person name="Saif S."/>
            <person name="Shenoy N."/>
            <person name="Sisk P."/>
            <person name="Stolte C."/>
            <person name="Sykes S."/>
            <person name="Thomson T."/>
            <person name="Walk T."/>
            <person name="White J."/>
            <person name="Yandava C."/>
            <person name="Burger G."/>
            <person name="Gray M.W."/>
            <person name="Holland P.W.H."/>
            <person name="King N."/>
            <person name="Lang F.B.F."/>
            <person name="Roger A.J."/>
            <person name="Ruiz-Trillo I."/>
            <person name="Lander E."/>
            <person name="Nusbaum C."/>
        </authorList>
    </citation>
    <scope>NUCLEOTIDE SEQUENCE [LARGE SCALE GENOMIC DNA]</scope>
    <source>
        <strain evidence="10 11">DAOM BR117</strain>
    </source>
</reference>
<evidence type="ECO:0000313" key="11">
    <source>
        <dbReference type="Proteomes" id="UP000053201"/>
    </source>
</evidence>
<dbReference type="InterPro" id="IPR029058">
    <property type="entry name" value="AB_hydrolase_fold"/>
</dbReference>
<keyword evidence="7" id="KW-0325">Glycoprotein</keyword>
<evidence type="ECO:0000256" key="1">
    <source>
        <dbReference type="ARBA" id="ARBA00010758"/>
    </source>
</evidence>
<dbReference type="GeneID" id="27689543"/>